<proteinExistence type="predicted"/>
<evidence type="ECO:0000313" key="1">
    <source>
        <dbReference type="EMBL" id="GAA4162749.1"/>
    </source>
</evidence>
<dbReference type="Proteomes" id="UP001415169">
    <property type="component" value="Unassembled WGS sequence"/>
</dbReference>
<dbReference type="RefSeq" id="WP_344791842.1">
    <property type="nucleotide sequence ID" value="NZ_BAABBV010000001.1"/>
</dbReference>
<dbReference type="Pfam" id="PF14390">
    <property type="entry name" value="DUF4420"/>
    <property type="match status" value="1"/>
</dbReference>
<evidence type="ECO:0008006" key="3">
    <source>
        <dbReference type="Google" id="ProtNLM"/>
    </source>
</evidence>
<reference evidence="1" key="1">
    <citation type="journal article" date="2014" name="Int. J. Syst. Evol. Microbiol.">
        <title>Complete genome of a new Firmicutes species belonging to the dominant human colonic microbiota ('Ruminococcus bicirculans') reveals two chromosomes and a selective capacity to utilize plant glucans.</title>
        <authorList>
            <consortium name="NISC Comparative Sequencing Program"/>
            <person name="Wegmann U."/>
            <person name="Louis P."/>
            <person name="Goesmann A."/>
            <person name="Henrissat B."/>
            <person name="Duncan S.H."/>
            <person name="Flint H.J."/>
        </authorList>
    </citation>
    <scope>NUCLEOTIDE SEQUENCE</scope>
    <source>
        <strain evidence="1">JCM 17590</strain>
    </source>
</reference>
<name>A0ABP7ZLD0_9MICO</name>
<reference evidence="1" key="2">
    <citation type="submission" date="2023-12" db="EMBL/GenBank/DDBJ databases">
        <authorList>
            <person name="Sun Q."/>
            <person name="Inoue M."/>
        </authorList>
    </citation>
    <scope>NUCLEOTIDE SEQUENCE</scope>
    <source>
        <strain evidence="1">JCM 17590</strain>
    </source>
</reference>
<keyword evidence="2" id="KW-1185">Reference proteome</keyword>
<organism evidence="1 2">
    <name type="scientific">Gryllotalpicola daejeonensis</name>
    <dbReference type="NCBI Taxonomy" id="993087"/>
    <lineage>
        <taxon>Bacteria</taxon>
        <taxon>Bacillati</taxon>
        <taxon>Actinomycetota</taxon>
        <taxon>Actinomycetes</taxon>
        <taxon>Micrococcales</taxon>
        <taxon>Microbacteriaceae</taxon>
        <taxon>Gryllotalpicola</taxon>
    </lineage>
</organism>
<protein>
    <recommendedName>
        <fullName evidence="3">PD-(D/E)XK motif protein</fullName>
    </recommendedName>
</protein>
<evidence type="ECO:0000313" key="2">
    <source>
        <dbReference type="Proteomes" id="UP001415169"/>
    </source>
</evidence>
<dbReference type="EMBL" id="BAABBV010000001">
    <property type="protein sequence ID" value="GAA4162749.1"/>
    <property type="molecule type" value="Genomic_DNA"/>
</dbReference>
<accession>A0ABP7ZLD0</accession>
<sequence>MSNELGDVQHLTPETVDAYFRADAATRFPLSHRVPALLDIDPIYQRVILYVPAVGELPDVTAYERIGVQRTTLAGFGGQWFRVDVDAEGMRYEAYLLAESIVDQMQYGTTLRHALSEAFEALRELLAKRKRLTEEKEAGLIGELLVLSYVIDVIGEDSAMVAWLGPDAGEHDFGFESFEAEVKTTRSEARVHVIGSETQLLPSPQRPLYLISIQLTLAGKGQDGFTLPQLVDEVRGKTDRGVRLLEARLSAADWRDDARDLYKTRFQYRSRPRAFLVDPGFPAITRPRIDEVVPQPVHVSGVSYRLDVTDLPFVTAPEPLNGFCEGEA</sequence>
<gene>
    <name evidence="1" type="ORF">GCM10022286_22160</name>
</gene>
<dbReference type="InterPro" id="IPR025534">
    <property type="entry name" value="DUF4420"/>
</dbReference>
<comment type="caution">
    <text evidence="1">The sequence shown here is derived from an EMBL/GenBank/DDBJ whole genome shotgun (WGS) entry which is preliminary data.</text>
</comment>